<feature type="region of interest" description="Disordered" evidence="4">
    <location>
        <begin position="402"/>
        <end position="421"/>
    </location>
</feature>
<evidence type="ECO:0000256" key="3">
    <source>
        <dbReference type="ARBA" id="ARBA00022729"/>
    </source>
</evidence>
<evidence type="ECO:0000313" key="7">
    <source>
        <dbReference type="Proteomes" id="UP000037558"/>
    </source>
</evidence>
<dbReference type="PANTHER" id="PTHR30061:SF50">
    <property type="entry name" value="MALTOSE_MALTODEXTRIN-BINDING PERIPLASMIC PROTEIN"/>
    <property type="match status" value="1"/>
</dbReference>
<organism evidence="6 7">
    <name type="scientific">Priestia koreensis</name>
    <dbReference type="NCBI Taxonomy" id="284581"/>
    <lineage>
        <taxon>Bacteria</taxon>
        <taxon>Bacillati</taxon>
        <taxon>Bacillota</taxon>
        <taxon>Bacilli</taxon>
        <taxon>Bacillales</taxon>
        <taxon>Bacillaceae</taxon>
        <taxon>Priestia</taxon>
    </lineage>
</organism>
<dbReference type="STRING" id="284581.AMD01_03750"/>
<dbReference type="GO" id="GO:0055052">
    <property type="term" value="C:ATP-binding cassette (ABC) transporter complex, substrate-binding subunit-containing"/>
    <property type="evidence" value="ECO:0007669"/>
    <property type="project" value="TreeGrafter"/>
</dbReference>
<dbReference type="EMBL" id="LILC01000002">
    <property type="protein sequence ID" value="KOO50857.1"/>
    <property type="molecule type" value="Genomic_DNA"/>
</dbReference>
<comment type="similarity">
    <text evidence="1">Belongs to the bacterial solute-binding protein 1 family.</text>
</comment>
<proteinExistence type="inferred from homology"/>
<feature type="chain" id="PRO_5038770178" evidence="5">
    <location>
        <begin position="24"/>
        <end position="421"/>
    </location>
</feature>
<dbReference type="SUPFAM" id="SSF53850">
    <property type="entry name" value="Periplasmic binding protein-like II"/>
    <property type="match status" value="1"/>
</dbReference>
<evidence type="ECO:0000256" key="2">
    <source>
        <dbReference type="ARBA" id="ARBA00022448"/>
    </source>
</evidence>
<dbReference type="GO" id="GO:0042956">
    <property type="term" value="P:maltodextrin transmembrane transport"/>
    <property type="evidence" value="ECO:0007669"/>
    <property type="project" value="TreeGrafter"/>
</dbReference>
<dbReference type="PANTHER" id="PTHR30061">
    <property type="entry name" value="MALTOSE-BINDING PERIPLASMIC PROTEIN"/>
    <property type="match status" value="1"/>
</dbReference>
<name>A0A0M0LIV6_9BACI</name>
<sequence>MLRKKVGIWFCLLVLVFSLAACSSDKKASGDNKVNEKATLTVWIHPYVGKDLKDQQTKVFDNIAKDFKKKHPKVTVKFQEIPWANREQKILTALSANQGPDVFYLIPDMMAQFADKKLLTPLDQYLGKDWGKDDFSQTALEAVTYDKKIYGLPMLRESMANFYNTKILKEIGGDPNNLPKTWDEFDELGQKAVDKGYFARNFEGSNTPNATLYPFIWQAGGDILDKDGKVIINNEAGVKAFTKINDWYKKGFIPKDSISAADHFTPFVEGKLLAVFGSGATLSALRAKGMNDFVVGPPLKDKEEATFGTTGMFVIPANSENKKLAAEFIETMTSKENSMEFNKLTKYIPARESASSIFDEDPAMKQLASYTDITKPGVMSPVARTIIPKVQAEMQAMLEGNKTPKEAADAAAKAIESELKK</sequence>
<dbReference type="GO" id="GO:0015768">
    <property type="term" value="P:maltose transport"/>
    <property type="evidence" value="ECO:0007669"/>
    <property type="project" value="TreeGrafter"/>
</dbReference>
<keyword evidence="3 5" id="KW-0732">Signal</keyword>
<gene>
    <name evidence="6" type="ORF">AMD01_03750</name>
</gene>
<dbReference type="RefSeq" id="WP_053400031.1">
    <property type="nucleotide sequence ID" value="NZ_LILC01000002.1"/>
</dbReference>
<comment type="caution">
    <text evidence="6">The sequence shown here is derived from an EMBL/GenBank/DDBJ whole genome shotgun (WGS) entry which is preliminary data.</text>
</comment>
<dbReference type="OrthoDB" id="9782846at2"/>
<accession>A0A0M0LIV6</accession>
<dbReference type="GO" id="GO:1901982">
    <property type="term" value="F:maltose binding"/>
    <property type="evidence" value="ECO:0007669"/>
    <property type="project" value="TreeGrafter"/>
</dbReference>
<evidence type="ECO:0000256" key="4">
    <source>
        <dbReference type="SAM" id="MobiDB-lite"/>
    </source>
</evidence>
<dbReference type="PATRIC" id="fig|284581.3.peg.1050"/>
<dbReference type="AlphaFoldDB" id="A0A0M0LIV6"/>
<evidence type="ECO:0000256" key="5">
    <source>
        <dbReference type="SAM" id="SignalP"/>
    </source>
</evidence>
<keyword evidence="2" id="KW-0813">Transport</keyword>
<dbReference type="Pfam" id="PF01547">
    <property type="entry name" value="SBP_bac_1"/>
    <property type="match status" value="1"/>
</dbReference>
<evidence type="ECO:0000313" key="6">
    <source>
        <dbReference type="EMBL" id="KOO50857.1"/>
    </source>
</evidence>
<feature type="signal peptide" evidence="5">
    <location>
        <begin position="1"/>
        <end position="23"/>
    </location>
</feature>
<evidence type="ECO:0000256" key="1">
    <source>
        <dbReference type="ARBA" id="ARBA00008520"/>
    </source>
</evidence>
<protein>
    <submittedName>
        <fullName evidence="6">ABC transporter substrate-binding protein</fullName>
    </submittedName>
</protein>
<dbReference type="InterPro" id="IPR006059">
    <property type="entry name" value="SBP"/>
</dbReference>
<dbReference type="CDD" id="cd14748">
    <property type="entry name" value="PBP2_UgpB"/>
    <property type="match status" value="1"/>
</dbReference>
<dbReference type="Proteomes" id="UP000037558">
    <property type="component" value="Unassembled WGS sequence"/>
</dbReference>
<keyword evidence="7" id="KW-1185">Reference proteome</keyword>
<dbReference type="Gene3D" id="3.40.190.10">
    <property type="entry name" value="Periplasmic binding protein-like II"/>
    <property type="match status" value="1"/>
</dbReference>
<dbReference type="PROSITE" id="PS51257">
    <property type="entry name" value="PROKAR_LIPOPROTEIN"/>
    <property type="match status" value="1"/>
</dbReference>
<reference evidence="7" key="1">
    <citation type="submission" date="2015-08" db="EMBL/GenBank/DDBJ databases">
        <title>Fjat-14210 dsm16467.</title>
        <authorList>
            <person name="Liu B."/>
            <person name="Wang J."/>
            <person name="Zhu Y."/>
            <person name="Liu G."/>
            <person name="Chen Q."/>
            <person name="Chen Z."/>
            <person name="Lan J."/>
            <person name="Che J."/>
            <person name="Ge C."/>
            <person name="Shi H."/>
            <person name="Pan Z."/>
            <person name="Liu X."/>
        </authorList>
    </citation>
    <scope>NUCLEOTIDE SEQUENCE [LARGE SCALE GENOMIC DNA]</scope>
    <source>
        <strain evidence="7">DSM 16467</strain>
    </source>
</reference>